<dbReference type="Proteomes" id="UP000317332">
    <property type="component" value="Unassembled WGS sequence"/>
</dbReference>
<dbReference type="Pfam" id="PF18735">
    <property type="entry name" value="HEPN_RiboL-PSP"/>
    <property type="match status" value="1"/>
</dbReference>
<accession>A0A506PJE3</accession>
<dbReference type="InterPro" id="IPR041519">
    <property type="entry name" value="HEPN_RiboL-PSP"/>
</dbReference>
<proteinExistence type="predicted"/>
<protein>
    <recommendedName>
        <fullName evidence="1">RiboL-PSP-HEPN domain-containing protein</fullName>
    </recommendedName>
</protein>
<keyword evidence="3" id="KW-1185">Reference proteome</keyword>
<reference evidence="2 3" key="1">
    <citation type="submission" date="2019-06" db="EMBL/GenBank/DDBJ databases">
        <title>Flavobacteriaceae Paucihalobacterium erythroidium CWB-1, complete genome.</title>
        <authorList>
            <person name="Wu S."/>
        </authorList>
    </citation>
    <scope>NUCLEOTIDE SEQUENCE [LARGE SCALE GENOMIC DNA]</scope>
    <source>
        <strain evidence="2 3">CWB-1</strain>
    </source>
</reference>
<dbReference type="AlphaFoldDB" id="A0A506PJE3"/>
<dbReference type="OrthoDB" id="1425281at2"/>
<evidence type="ECO:0000259" key="1">
    <source>
        <dbReference type="Pfam" id="PF18735"/>
    </source>
</evidence>
<evidence type="ECO:0000313" key="2">
    <source>
        <dbReference type="EMBL" id="TPV33227.1"/>
    </source>
</evidence>
<evidence type="ECO:0000313" key="3">
    <source>
        <dbReference type="Proteomes" id="UP000317332"/>
    </source>
</evidence>
<feature type="domain" description="RiboL-PSP-HEPN" evidence="1">
    <location>
        <begin position="65"/>
        <end position="237"/>
    </location>
</feature>
<gene>
    <name evidence="2" type="ORF">FJ651_09020</name>
</gene>
<comment type="caution">
    <text evidence="2">The sequence shown here is derived from an EMBL/GenBank/DDBJ whole genome shotgun (WGS) entry which is preliminary data.</text>
</comment>
<organism evidence="2 3">
    <name type="scientific">Paucihalobacter ruber</name>
    <dbReference type="NCBI Taxonomy" id="2567861"/>
    <lineage>
        <taxon>Bacteria</taxon>
        <taxon>Pseudomonadati</taxon>
        <taxon>Bacteroidota</taxon>
        <taxon>Flavobacteriia</taxon>
        <taxon>Flavobacteriales</taxon>
        <taxon>Flavobacteriaceae</taxon>
        <taxon>Paucihalobacter</taxon>
    </lineage>
</organism>
<dbReference type="RefSeq" id="WP_140990189.1">
    <property type="nucleotide sequence ID" value="NZ_VHIQ01000004.1"/>
</dbReference>
<name>A0A506PJE3_9FLAO</name>
<sequence length="248" mass="28874">MIVRTNAFNTLQRQVQETFDFAVVVCHSVPALKLQMTLLDKGTINQLPTPDYFTINSTTELRAQAKGYKEKLATYLFLSSFSFFENYFGSVLKEIFDLNTSIPDKATLENSLKNNTNTKPKRALIGTYNKKHHQRYEKYSFELKTNGYITPDELLKIVAFNNLYKTIQNLKANEIPDFLISHFKIEITDLEKSQFSNYRQLRNDIAHGDHPKLDLRKVKEANAFLRKLAAKIDDFLTEHYIKLNNYLE</sequence>
<dbReference type="EMBL" id="VHIQ01000004">
    <property type="protein sequence ID" value="TPV33227.1"/>
    <property type="molecule type" value="Genomic_DNA"/>
</dbReference>